<reference evidence="3" key="2">
    <citation type="submission" date="2021-04" db="EMBL/GenBank/DDBJ databases">
        <authorList>
            <person name="Podell S."/>
        </authorList>
    </citation>
    <scope>NUCLEOTIDE SEQUENCE</scope>
    <source>
        <strain evidence="3">Hildebrandi</strain>
    </source>
</reference>
<comment type="caution">
    <text evidence="3">The sequence shown here is derived from an EMBL/GenBank/DDBJ whole genome shotgun (WGS) entry which is preliminary data.</text>
</comment>
<keyword evidence="1" id="KW-0472">Membrane</keyword>
<name>A0A9K3LQF1_9STRA</name>
<dbReference type="AlphaFoldDB" id="A0A9K3LQF1"/>
<dbReference type="InterPro" id="IPR050587">
    <property type="entry name" value="GNT1/Glycosyltrans_8"/>
</dbReference>
<keyword evidence="1" id="KW-1133">Transmembrane helix</keyword>
<keyword evidence="1" id="KW-0812">Transmembrane</keyword>
<organism evidence="3 4">
    <name type="scientific">Nitzschia inconspicua</name>
    <dbReference type="NCBI Taxonomy" id="303405"/>
    <lineage>
        <taxon>Eukaryota</taxon>
        <taxon>Sar</taxon>
        <taxon>Stramenopiles</taxon>
        <taxon>Ochrophyta</taxon>
        <taxon>Bacillariophyta</taxon>
        <taxon>Bacillariophyceae</taxon>
        <taxon>Bacillariophycidae</taxon>
        <taxon>Bacillariales</taxon>
        <taxon>Bacillariaceae</taxon>
        <taxon>Nitzschia</taxon>
    </lineage>
</organism>
<evidence type="ECO:0000313" key="3">
    <source>
        <dbReference type="EMBL" id="KAG7366165.1"/>
    </source>
</evidence>
<evidence type="ECO:0000313" key="2">
    <source>
        <dbReference type="EMBL" id="KAG7338871.1"/>
    </source>
</evidence>
<gene>
    <name evidence="2" type="ORF">IV203_004771</name>
    <name evidence="3" type="ORF">IV203_028835</name>
</gene>
<feature type="transmembrane region" description="Helical" evidence="1">
    <location>
        <begin position="33"/>
        <end position="54"/>
    </location>
</feature>
<evidence type="ECO:0008006" key="5">
    <source>
        <dbReference type="Google" id="ProtNLM"/>
    </source>
</evidence>
<proteinExistence type="predicted"/>
<protein>
    <recommendedName>
        <fullName evidence="5">Hexosyltransferase</fullName>
    </recommendedName>
</protein>
<dbReference type="EMBL" id="JAGRRH010000046">
    <property type="protein sequence ID" value="KAG7338871.1"/>
    <property type="molecule type" value="Genomic_DNA"/>
</dbReference>
<reference evidence="3" key="1">
    <citation type="journal article" date="2021" name="Sci. Rep.">
        <title>Diploid genomic architecture of Nitzschia inconspicua, an elite biomass production diatom.</title>
        <authorList>
            <person name="Oliver A."/>
            <person name="Podell S."/>
            <person name="Pinowska A."/>
            <person name="Traller J.C."/>
            <person name="Smith S.R."/>
            <person name="McClure R."/>
            <person name="Beliaev A."/>
            <person name="Bohutskyi P."/>
            <person name="Hill E.A."/>
            <person name="Rabines A."/>
            <person name="Zheng H."/>
            <person name="Allen L.Z."/>
            <person name="Kuo A."/>
            <person name="Grigoriev I.V."/>
            <person name="Allen A.E."/>
            <person name="Hazlebeck D."/>
            <person name="Allen E.E."/>
        </authorList>
    </citation>
    <scope>NUCLEOTIDE SEQUENCE</scope>
    <source>
        <strain evidence="3">Hildebrandi</strain>
    </source>
</reference>
<keyword evidence="4" id="KW-1185">Reference proteome</keyword>
<evidence type="ECO:0000256" key="1">
    <source>
        <dbReference type="SAM" id="Phobius"/>
    </source>
</evidence>
<dbReference type="PANTHER" id="PTHR11183">
    <property type="entry name" value="GLYCOGENIN SUBFAMILY MEMBER"/>
    <property type="match status" value="1"/>
</dbReference>
<dbReference type="EMBL" id="JAGRRH010000007">
    <property type="protein sequence ID" value="KAG7366165.1"/>
    <property type="molecule type" value="Genomic_DNA"/>
</dbReference>
<accession>A0A9K3LQF1</accession>
<dbReference type="OrthoDB" id="2014201at2759"/>
<sequence length="475" mass="54429">MAYYTPINVYRKRTINQITQPPPPTRRSTRQKFGILLGVPILAILGTMINFLFLNLNELGFGIGAGMEEESMLSDFRKITAKARTSQQQRRQSTVKGQVVQAEVPMILSSSSNVNDQIKRDWCEQVAKARADLSPFLRIHYPCEKLQPAISAVVCMLTDGAAEGKDSKFFFTARDYINGVMTLGASLQGNIDPTQTHQLLLLRDGFELQPDDRIRLASVGWVIGTAPNFPLAKEYVPRFPRYKTTYTKITAIGLGEYRCVMLMDADTLVIGNIQEIMKCNVFQHPNNRVAGTIDWYQKHWHLFNTGSILWKPSGKEMDRVFNLTKDTTFMKKYSSDQDFLNHVYPERLNNTLNSEIVTMDTTESRRDNSPLIPHEFAMQGSVVPMSWDYNAQTHAEVENMDFWKAHRDTVRILHFTEKKGWRCERRFDDPPPLKEMPNPCLKEIPLCFCREAHLYWKLFDLAETIANETLALAKG</sequence>
<evidence type="ECO:0000313" key="4">
    <source>
        <dbReference type="Proteomes" id="UP000693970"/>
    </source>
</evidence>
<dbReference type="Proteomes" id="UP000693970">
    <property type="component" value="Unassembled WGS sequence"/>
</dbReference>